<feature type="transmembrane region" description="Helical" evidence="10">
    <location>
        <begin position="179"/>
        <end position="198"/>
    </location>
</feature>
<dbReference type="InterPro" id="IPR039421">
    <property type="entry name" value="Type_1_exporter"/>
</dbReference>
<dbReference type="InterPro" id="IPR003439">
    <property type="entry name" value="ABC_transporter-like_ATP-bd"/>
</dbReference>
<dbReference type="GO" id="GO:0016887">
    <property type="term" value="F:ATP hydrolysis activity"/>
    <property type="evidence" value="ECO:0007669"/>
    <property type="project" value="InterPro"/>
</dbReference>
<accession>A0A8H4RX54</accession>
<evidence type="ECO:0000259" key="12">
    <source>
        <dbReference type="PROSITE" id="PS50929"/>
    </source>
</evidence>
<evidence type="ECO:0000256" key="3">
    <source>
        <dbReference type="ARBA" id="ARBA00022448"/>
    </source>
</evidence>
<dbReference type="GO" id="GO:0005524">
    <property type="term" value="F:ATP binding"/>
    <property type="evidence" value="ECO:0007669"/>
    <property type="project" value="UniProtKB-KW"/>
</dbReference>
<proteinExistence type="inferred from homology"/>
<evidence type="ECO:0000256" key="9">
    <source>
        <dbReference type="ARBA" id="ARBA00023136"/>
    </source>
</evidence>
<dbReference type="GO" id="GO:0090374">
    <property type="term" value="P:oligopeptide export from mitochondrion"/>
    <property type="evidence" value="ECO:0007669"/>
    <property type="project" value="TreeGrafter"/>
</dbReference>
<dbReference type="Gene3D" id="1.20.1560.10">
    <property type="entry name" value="ABC transporter type 1, transmembrane domain"/>
    <property type="match status" value="1"/>
</dbReference>
<dbReference type="InterPro" id="IPR003593">
    <property type="entry name" value="AAA+_ATPase"/>
</dbReference>
<organism evidence="13 14">
    <name type="scientific">Cudoniella acicularis</name>
    <dbReference type="NCBI Taxonomy" id="354080"/>
    <lineage>
        <taxon>Eukaryota</taxon>
        <taxon>Fungi</taxon>
        <taxon>Dikarya</taxon>
        <taxon>Ascomycota</taxon>
        <taxon>Pezizomycotina</taxon>
        <taxon>Leotiomycetes</taxon>
        <taxon>Helotiales</taxon>
        <taxon>Tricladiaceae</taxon>
        <taxon>Cudoniella</taxon>
    </lineage>
</organism>
<gene>
    <name evidence="13" type="ORF">G7Y89_g1486</name>
</gene>
<feature type="transmembrane region" description="Helical" evidence="10">
    <location>
        <begin position="733"/>
        <end position="763"/>
    </location>
</feature>
<protein>
    <recommendedName>
        <fullName evidence="15">P-loop containing nucleoside triphosphate hydrolase protein</fullName>
    </recommendedName>
</protein>
<feature type="transmembrane region" description="Helical" evidence="10">
    <location>
        <begin position="324"/>
        <end position="345"/>
    </location>
</feature>
<keyword evidence="7" id="KW-0067">ATP-binding</keyword>
<evidence type="ECO:0000256" key="6">
    <source>
        <dbReference type="ARBA" id="ARBA00022741"/>
    </source>
</evidence>
<evidence type="ECO:0000256" key="10">
    <source>
        <dbReference type="SAM" id="Phobius"/>
    </source>
</evidence>
<feature type="domain" description="ABC transmembrane type-1" evidence="12">
    <location>
        <begin position="692"/>
        <end position="979"/>
    </location>
</feature>
<keyword evidence="3" id="KW-0813">Transport</keyword>
<dbReference type="SMART" id="SM00382">
    <property type="entry name" value="AAA"/>
    <property type="match status" value="2"/>
</dbReference>
<name>A0A8H4RX54_9HELO</name>
<evidence type="ECO:0000256" key="4">
    <source>
        <dbReference type="ARBA" id="ARBA00022692"/>
    </source>
</evidence>
<dbReference type="CDD" id="cd18577">
    <property type="entry name" value="ABC_6TM_Pgp_ABCB1_D1_like"/>
    <property type="match status" value="1"/>
</dbReference>
<keyword evidence="6" id="KW-0547">Nucleotide-binding</keyword>
<evidence type="ECO:0000256" key="5">
    <source>
        <dbReference type="ARBA" id="ARBA00022737"/>
    </source>
</evidence>
<dbReference type="Pfam" id="PF00664">
    <property type="entry name" value="ABC_membrane"/>
    <property type="match status" value="2"/>
</dbReference>
<comment type="similarity">
    <text evidence="2">Belongs to the ABC transporter superfamily. ABCB family. Multidrug resistance exporter (TC 3.A.1.201) subfamily.</text>
</comment>
<feature type="domain" description="ABC transporter" evidence="11">
    <location>
        <begin position="1014"/>
        <end position="1250"/>
    </location>
</feature>
<dbReference type="EMBL" id="JAAMPI010000058">
    <property type="protein sequence ID" value="KAF4636594.1"/>
    <property type="molecule type" value="Genomic_DNA"/>
</dbReference>
<dbReference type="OrthoDB" id="6500128at2759"/>
<dbReference type="InterPro" id="IPR027417">
    <property type="entry name" value="P-loop_NTPase"/>
</dbReference>
<evidence type="ECO:0000313" key="13">
    <source>
        <dbReference type="EMBL" id="KAF4636594.1"/>
    </source>
</evidence>
<dbReference type="PANTHER" id="PTHR43394:SF11">
    <property type="entry name" value="ATP-BINDING CASSETTE TRANSPORTER"/>
    <property type="match status" value="1"/>
</dbReference>
<dbReference type="CDD" id="cd03249">
    <property type="entry name" value="ABC_MTABC3_MDL1_MDL2"/>
    <property type="match status" value="1"/>
</dbReference>
<dbReference type="Gene3D" id="3.40.50.300">
    <property type="entry name" value="P-loop containing nucleotide triphosphate hydrolases"/>
    <property type="match status" value="2"/>
</dbReference>
<keyword evidence="4 10" id="KW-0812">Transmembrane</keyword>
<feature type="transmembrane region" description="Helical" evidence="10">
    <location>
        <begin position="910"/>
        <end position="937"/>
    </location>
</feature>
<dbReference type="PROSITE" id="PS50893">
    <property type="entry name" value="ABC_TRANSPORTER_2"/>
    <property type="match status" value="2"/>
</dbReference>
<feature type="transmembrane region" description="Helical" evidence="10">
    <location>
        <begin position="812"/>
        <end position="834"/>
    </location>
</feature>
<evidence type="ECO:0008006" key="15">
    <source>
        <dbReference type="Google" id="ProtNLM"/>
    </source>
</evidence>
<evidence type="ECO:0000313" key="14">
    <source>
        <dbReference type="Proteomes" id="UP000566819"/>
    </source>
</evidence>
<sequence>MAMSSSQKSFESDRGRLELSQDEQTLLQEQLATKPTDAGYFALFRYATAFDLIVYYISMLASAAGGIGTPMMMIAVGTMTGTFSDFLRHTTSPNAFTRIADQQALRFVYIGVGQLAALTIGIYGLNYVGERVTTKLRKAYLDAVLRQNIAFFDHHGAGEVAIRISNDMTLVQDGISQKIGLILFGLAGFLSAIIVAFVKNWRLALVLLCVPVAIILTMGILGSMMKQFQNESSTEYAKSGTFAQEVISSIRSVNAYSSQARFLRIFEDMLVSPANADFQGRMALGALMSIMMFIMNASYGLGFWQGNRFLQQGYSSTSDTVTVLFTAGLAGVMIGHSAPFIAAVAQAGTAATRIFATIERHSPIDPLSQDGKTIDDVTGAIEFKDVKFVYPSRPDRTIFDGFHLTIPAGKTVAIVGPSGSGKSTIFSLIERLYPLLRGSITLDGCPIDELNTRWLRSQIGAVSQDNFLFNTSIYDNIAYGLGSELDKLSDTETMKLVEQAAKTANAHSFIKELPNGYHTEVGERGSRLSGGQRQRVAIARAIVSNPKILLLDEATAALDSKSERLVQEALYSAAKGRTTVVIAHRLSTVQKADWIVVIENGRVTEQGTHSELIAAESTYASLVRAQQLRHREDEDESEITLMKQETTASNFRDSINNLINAEDAQKKVHGNSILELAKLVWDLNKQERYHLIIGVIAGMVAGAGFPILGIFFGNGVISFTDATLSEGGHSQNFWSLMLLMLGLVLFLAYSVQGFCFAVAGAALAQRARSRAFAAIMCQDMAFFDRKENSSGSLTAFLSTEATKLTGISGNNLGAILNAIITLVSAIAVGCSFGWKLGLVATAMTPIYITCGFVRHWIVSKTEQRMKATTDAAALASEAVTAIRTVAALMMETTINRQYAASIRSEYDNNLLLDFASALTYALTQSMVILVNGLLFWYGGTRLIGTGEYTVEQFFICYMSVVFGAQAAGSVFSYAGEIEGAKDAAAQLKHLIESKPSINVDSSMGEKPHEVLGDIDLQNVNFAYPTAPHHVILNDFSLAARQGQFIALVGGSGSGRSTVLNLIERFYDPTSGSVLADMRDIRTLHLSRFRSEMALVEQEAPLIGSTIRECIISDNENVDDSALEEACKAANIFDFVVSLPEGFNTLTGSRGNRLSGGQKQRLIIAKALLRDPKILLLDEATSALDSESERLVQRALESASQGRTTIAVAHRLSSISHADRIFVFDHGRIVEHGNHDELMSNRSRYFDGNVVDLFFLNGWACIDIEAKARVDYIVKRFLNEDSVHCHIRAAEIRLKLAKANVPGGGVTGAPSLSRTDRVTSEELNCRVKLEMFNTGKRLPLGHLSKLATI</sequence>
<dbReference type="Proteomes" id="UP000566819">
    <property type="component" value="Unassembled WGS sequence"/>
</dbReference>
<evidence type="ECO:0000256" key="1">
    <source>
        <dbReference type="ARBA" id="ARBA00004141"/>
    </source>
</evidence>
<feature type="transmembrane region" description="Helical" evidence="10">
    <location>
        <begin position="282"/>
        <end position="304"/>
    </location>
</feature>
<dbReference type="GO" id="GO:0005743">
    <property type="term" value="C:mitochondrial inner membrane"/>
    <property type="evidence" value="ECO:0007669"/>
    <property type="project" value="TreeGrafter"/>
</dbReference>
<dbReference type="InterPro" id="IPR017871">
    <property type="entry name" value="ABC_transporter-like_CS"/>
</dbReference>
<dbReference type="Pfam" id="PF00005">
    <property type="entry name" value="ABC_tran"/>
    <property type="match status" value="2"/>
</dbReference>
<evidence type="ECO:0000256" key="7">
    <source>
        <dbReference type="ARBA" id="ARBA00022840"/>
    </source>
</evidence>
<dbReference type="InterPro" id="IPR036640">
    <property type="entry name" value="ABC1_TM_sf"/>
</dbReference>
<dbReference type="PANTHER" id="PTHR43394">
    <property type="entry name" value="ATP-DEPENDENT PERMEASE MDL1, MITOCHONDRIAL"/>
    <property type="match status" value="1"/>
</dbReference>
<evidence type="ECO:0000256" key="2">
    <source>
        <dbReference type="ARBA" id="ARBA00007577"/>
    </source>
</evidence>
<dbReference type="CDD" id="cd18578">
    <property type="entry name" value="ABC_6TM_Pgp_ABCB1_D2_like"/>
    <property type="match status" value="1"/>
</dbReference>
<dbReference type="SUPFAM" id="SSF90123">
    <property type="entry name" value="ABC transporter transmembrane region"/>
    <property type="match status" value="2"/>
</dbReference>
<comment type="subcellular location">
    <subcellularLocation>
        <location evidence="1">Membrane</location>
        <topology evidence="1">Multi-pass membrane protein</topology>
    </subcellularLocation>
</comment>
<dbReference type="GO" id="GO:0015421">
    <property type="term" value="F:ABC-type oligopeptide transporter activity"/>
    <property type="evidence" value="ECO:0007669"/>
    <property type="project" value="TreeGrafter"/>
</dbReference>
<feature type="transmembrane region" description="Helical" evidence="10">
    <location>
        <begin position="691"/>
        <end position="713"/>
    </location>
</feature>
<dbReference type="FunFam" id="3.40.50.300:FF:000913">
    <property type="entry name" value="ABC multidrug transporter SitT"/>
    <property type="match status" value="1"/>
</dbReference>
<feature type="transmembrane region" description="Helical" evidence="10">
    <location>
        <begin position="840"/>
        <end position="857"/>
    </location>
</feature>
<keyword evidence="8 10" id="KW-1133">Transmembrane helix</keyword>
<dbReference type="FunFam" id="3.40.50.300:FF:000251">
    <property type="entry name" value="ABC transporter B family member 19"/>
    <property type="match status" value="1"/>
</dbReference>
<dbReference type="PROSITE" id="PS50929">
    <property type="entry name" value="ABC_TM1F"/>
    <property type="match status" value="2"/>
</dbReference>
<dbReference type="SUPFAM" id="SSF52540">
    <property type="entry name" value="P-loop containing nucleoside triphosphate hydrolases"/>
    <property type="match status" value="2"/>
</dbReference>
<keyword evidence="14" id="KW-1185">Reference proteome</keyword>
<feature type="domain" description="ABC transmembrane type-1" evidence="12">
    <location>
        <begin position="57"/>
        <end position="346"/>
    </location>
</feature>
<evidence type="ECO:0000259" key="11">
    <source>
        <dbReference type="PROSITE" id="PS50893"/>
    </source>
</evidence>
<dbReference type="PROSITE" id="PS00211">
    <property type="entry name" value="ABC_TRANSPORTER_1"/>
    <property type="match status" value="2"/>
</dbReference>
<evidence type="ECO:0000256" key="8">
    <source>
        <dbReference type="ARBA" id="ARBA00022989"/>
    </source>
</evidence>
<feature type="domain" description="ABC transporter" evidence="11">
    <location>
        <begin position="381"/>
        <end position="625"/>
    </location>
</feature>
<feature type="transmembrane region" description="Helical" evidence="10">
    <location>
        <begin position="204"/>
        <end position="224"/>
    </location>
</feature>
<reference evidence="13 14" key="1">
    <citation type="submission" date="2020-03" db="EMBL/GenBank/DDBJ databases">
        <title>Draft Genome Sequence of Cudoniella acicularis.</title>
        <authorList>
            <person name="Buettner E."/>
            <person name="Kellner H."/>
        </authorList>
    </citation>
    <scope>NUCLEOTIDE SEQUENCE [LARGE SCALE GENOMIC DNA]</scope>
    <source>
        <strain evidence="13 14">DSM 108380</strain>
    </source>
</reference>
<comment type="caution">
    <text evidence="13">The sequence shown here is derived from an EMBL/GenBank/DDBJ whole genome shotgun (WGS) entry which is preliminary data.</text>
</comment>
<feature type="transmembrane region" description="Helical" evidence="10">
    <location>
        <begin position="53"/>
        <end position="76"/>
    </location>
</feature>
<dbReference type="InterPro" id="IPR011527">
    <property type="entry name" value="ABC1_TM_dom"/>
</dbReference>
<keyword evidence="9 10" id="KW-0472">Membrane</keyword>
<keyword evidence="5" id="KW-0677">Repeat</keyword>
<feature type="transmembrane region" description="Helical" evidence="10">
    <location>
        <begin position="107"/>
        <end position="128"/>
    </location>
</feature>